<keyword evidence="2" id="KW-1185">Reference proteome</keyword>
<dbReference type="EMBL" id="CM044705">
    <property type="protein sequence ID" value="KAI5664135.1"/>
    <property type="molecule type" value="Genomic_DNA"/>
</dbReference>
<dbReference type="Proteomes" id="UP001060085">
    <property type="component" value="Linkage Group LG05"/>
</dbReference>
<name>A0ACC0ATE2_CATRO</name>
<sequence>MREGRGNFKPHLNRVITPWKMRYMKNERQAVRRGSKSNPGARIPLLDSRKVVIKAPRATLQSFLPRILFWKEKLIETTLKFDNVVEVQTTLNLAHDRPIILGVHRLSPNETSYITKIILRHLRLFQANEEDILCQIRSCYQEIDKEKSNEVPYALILDGKALEIALKSHDDTKQEFLQLAVCCDSVICCRVSPKQKALMTRLVKEYTGKTTLAIGDGANDVGMIQEADIGVGISGMEGMQAVMASDFSLPQFCFLERLIIVHGHWCYKRISKMILYFVYKNIAFGLTLFYNEIYSKFCGDDLYDDWYMVLFNVLLTSLPVISLGVLDQDVSSDVCLQFPALYQQGQRNVCFSWKRIIGWISNGILSSISIFIITIYTLSPSAFKQDGNAADLTHIGTIMYTCLIWTVNCQIALIISHFTWISHFLIWGSILFWYIFLALYGSLPPQYSSVGGEGFHLLIEAIGSAPMYWMITLLVVLVSLLPYFVHIVMQRSFYPMDDQIIQEIKCCRKDITDDNPMWLREQHKSQMMKTRVGFSARVEAKIRQIKGRFNQKKKSIYKFVTHSPGYANYPQKHQKYATSNAYSASNLIFFGAGWLQPTCNKQDKNVSEQLDI</sequence>
<accession>A0ACC0ATE2</accession>
<organism evidence="1 2">
    <name type="scientific">Catharanthus roseus</name>
    <name type="common">Madagascar periwinkle</name>
    <name type="synonym">Vinca rosea</name>
    <dbReference type="NCBI Taxonomy" id="4058"/>
    <lineage>
        <taxon>Eukaryota</taxon>
        <taxon>Viridiplantae</taxon>
        <taxon>Streptophyta</taxon>
        <taxon>Embryophyta</taxon>
        <taxon>Tracheophyta</taxon>
        <taxon>Spermatophyta</taxon>
        <taxon>Magnoliopsida</taxon>
        <taxon>eudicotyledons</taxon>
        <taxon>Gunneridae</taxon>
        <taxon>Pentapetalae</taxon>
        <taxon>asterids</taxon>
        <taxon>lamiids</taxon>
        <taxon>Gentianales</taxon>
        <taxon>Apocynaceae</taxon>
        <taxon>Rauvolfioideae</taxon>
        <taxon>Vinceae</taxon>
        <taxon>Catharanthinae</taxon>
        <taxon>Catharanthus</taxon>
    </lineage>
</organism>
<evidence type="ECO:0000313" key="1">
    <source>
        <dbReference type="EMBL" id="KAI5664135.1"/>
    </source>
</evidence>
<gene>
    <name evidence="1" type="ORF">M9H77_23458</name>
</gene>
<evidence type="ECO:0000313" key="2">
    <source>
        <dbReference type="Proteomes" id="UP001060085"/>
    </source>
</evidence>
<comment type="caution">
    <text evidence="1">The sequence shown here is derived from an EMBL/GenBank/DDBJ whole genome shotgun (WGS) entry which is preliminary data.</text>
</comment>
<protein>
    <submittedName>
        <fullName evidence="1">Uncharacterized protein</fullName>
    </submittedName>
</protein>
<reference evidence="2" key="1">
    <citation type="journal article" date="2023" name="Nat. Plants">
        <title>Single-cell RNA sequencing provides a high-resolution roadmap for understanding the multicellular compartmentation of specialized metabolism.</title>
        <authorList>
            <person name="Sun S."/>
            <person name="Shen X."/>
            <person name="Li Y."/>
            <person name="Li Y."/>
            <person name="Wang S."/>
            <person name="Li R."/>
            <person name="Zhang H."/>
            <person name="Shen G."/>
            <person name="Guo B."/>
            <person name="Wei J."/>
            <person name="Xu J."/>
            <person name="St-Pierre B."/>
            <person name="Chen S."/>
            <person name="Sun C."/>
        </authorList>
    </citation>
    <scope>NUCLEOTIDE SEQUENCE [LARGE SCALE GENOMIC DNA]</scope>
</reference>
<proteinExistence type="predicted"/>